<proteinExistence type="inferred from homology"/>
<dbReference type="Gene3D" id="3.50.50.60">
    <property type="entry name" value="FAD/NAD(P)-binding domain"/>
    <property type="match status" value="1"/>
</dbReference>
<comment type="caution">
    <text evidence="7">The sequence shown here is derived from an EMBL/GenBank/DDBJ whole genome shotgun (WGS) entry which is preliminary data.</text>
</comment>
<comment type="cofactor">
    <cofactor evidence="6">
        <name>FAD</name>
        <dbReference type="ChEBI" id="CHEBI:57692"/>
    </cofactor>
</comment>
<keyword evidence="2 6" id="KW-0285">Flavoprotein</keyword>
<dbReference type="OrthoDB" id="66881at2759"/>
<keyword evidence="3 6" id="KW-0274">FAD</keyword>
<gene>
    <name evidence="7" type="ORF">GPECTOR_204g383</name>
</gene>
<dbReference type="EMBL" id="LSYV01000203">
    <property type="protein sequence ID" value="KXZ42101.1"/>
    <property type="molecule type" value="Genomic_DNA"/>
</dbReference>
<sequence>MPPPPTQGTDVYAGIQLHAKDFVDLAIAHGRRVVIVGAGKTALDCVSSIVATNTATSVTLLYRQAHWPLPRRMMFTSVRSLLFNRAMTAMLPPYYTAGLGTHAAGRVMEPLRRAFWRGVE</sequence>
<dbReference type="GO" id="GO:0004499">
    <property type="term" value="F:N,N-dimethylaniline monooxygenase activity"/>
    <property type="evidence" value="ECO:0007669"/>
    <property type="project" value="InterPro"/>
</dbReference>
<dbReference type="GO" id="GO:0050661">
    <property type="term" value="F:NADP binding"/>
    <property type="evidence" value="ECO:0007669"/>
    <property type="project" value="InterPro"/>
</dbReference>
<name>A0A150FWW7_GONPE</name>
<dbReference type="InterPro" id="IPR020946">
    <property type="entry name" value="Flavin_mOase-like"/>
</dbReference>
<evidence type="ECO:0000256" key="6">
    <source>
        <dbReference type="RuleBase" id="RU361177"/>
    </source>
</evidence>
<evidence type="ECO:0000313" key="7">
    <source>
        <dbReference type="EMBL" id="KXZ42101.1"/>
    </source>
</evidence>
<keyword evidence="8" id="KW-1185">Reference proteome</keyword>
<accession>A0A150FWW7</accession>
<comment type="similarity">
    <text evidence="1 6">Belongs to the FMO family.</text>
</comment>
<dbReference type="Pfam" id="PF00743">
    <property type="entry name" value="FMO-like"/>
    <property type="match status" value="1"/>
</dbReference>
<keyword evidence="6" id="KW-0503">Monooxygenase</keyword>
<dbReference type="GO" id="GO:0050660">
    <property type="term" value="F:flavin adenine dinucleotide binding"/>
    <property type="evidence" value="ECO:0007669"/>
    <property type="project" value="InterPro"/>
</dbReference>
<evidence type="ECO:0000256" key="2">
    <source>
        <dbReference type="ARBA" id="ARBA00022630"/>
    </source>
</evidence>
<dbReference type="Proteomes" id="UP000075714">
    <property type="component" value="Unassembled WGS sequence"/>
</dbReference>
<evidence type="ECO:0000256" key="4">
    <source>
        <dbReference type="ARBA" id="ARBA00023002"/>
    </source>
</evidence>
<keyword evidence="4 6" id="KW-0560">Oxidoreductase</keyword>
<evidence type="ECO:0000256" key="5">
    <source>
        <dbReference type="ARBA" id="ARBA00047707"/>
    </source>
</evidence>
<dbReference type="InterPro" id="IPR036188">
    <property type="entry name" value="FAD/NAD-bd_sf"/>
</dbReference>
<dbReference type="SUPFAM" id="SSF51905">
    <property type="entry name" value="FAD/NAD(P)-binding domain"/>
    <property type="match status" value="1"/>
</dbReference>
<dbReference type="AlphaFoldDB" id="A0A150FWW7"/>
<evidence type="ECO:0000256" key="1">
    <source>
        <dbReference type="ARBA" id="ARBA00009183"/>
    </source>
</evidence>
<dbReference type="InterPro" id="IPR050982">
    <property type="entry name" value="Auxin_biosynth/cation_transpt"/>
</dbReference>
<dbReference type="EC" id="1.-.-.-" evidence="6"/>
<reference evidence="8" key="1">
    <citation type="journal article" date="2016" name="Nat. Commun.">
        <title>The Gonium pectorale genome demonstrates co-option of cell cycle regulation during the evolution of multicellularity.</title>
        <authorList>
            <person name="Hanschen E.R."/>
            <person name="Marriage T.N."/>
            <person name="Ferris P.J."/>
            <person name="Hamaji T."/>
            <person name="Toyoda A."/>
            <person name="Fujiyama A."/>
            <person name="Neme R."/>
            <person name="Noguchi H."/>
            <person name="Minakuchi Y."/>
            <person name="Suzuki M."/>
            <person name="Kawai-Toyooka H."/>
            <person name="Smith D.R."/>
            <person name="Sparks H."/>
            <person name="Anderson J."/>
            <person name="Bakaric R."/>
            <person name="Luria V."/>
            <person name="Karger A."/>
            <person name="Kirschner M.W."/>
            <person name="Durand P.M."/>
            <person name="Michod R.E."/>
            <person name="Nozaki H."/>
            <person name="Olson B.J."/>
        </authorList>
    </citation>
    <scope>NUCLEOTIDE SEQUENCE [LARGE SCALE GENOMIC DNA]</scope>
    <source>
        <strain evidence="8">NIES-2863</strain>
    </source>
</reference>
<comment type="catalytic activity">
    <reaction evidence="5">
        <text>indole-3-pyruvate + NADPH + O2 + H(+) = (indol-3-yl)acetate + CO2 + NADP(+) + H2O</text>
        <dbReference type="Rhea" id="RHEA:34331"/>
        <dbReference type="ChEBI" id="CHEBI:15377"/>
        <dbReference type="ChEBI" id="CHEBI:15378"/>
        <dbReference type="ChEBI" id="CHEBI:15379"/>
        <dbReference type="ChEBI" id="CHEBI:16526"/>
        <dbReference type="ChEBI" id="CHEBI:17640"/>
        <dbReference type="ChEBI" id="CHEBI:30854"/>
        <dbReference type="ChEBI" id="CHEBI:57783"/>
        <dbReference type="ChEBI" id="CHEBI:58349"/>
        <dbReference type="EC" id="1.14.13.168"/>
    </reaction>
</comment>
<dbReference type="PANTHER" id="PTHR43539">
    <property type="entry name" value="FLAVIN-BINDING MONOOXYGENASE-LIKE PROTEIN (AFU_ORTHOLOGUE AFUA_4G09220)"/>
    <property type="match status" value="1"/>
</dbReference>
<dbReference type="GO" id="GO:0103075">
    <property type="term" value="F:indole-3-pyruvate monooxygenase activity"/>
    <property type="evidence" value="ECO:0007669"/>
    <property type="project" value="UniProtKB-EC"/>
</dbReference>
<protein>
    <recommendedName>
        <fullName evidence="6">Flavin-containing monooxygenase</fullName>
        <ecNumber evidence="6">1.-.-.-</ecNumber>
    </recommendedName>
</protein>
<dbReference type="PANTHER" id="PTHR43539:SF78">
    <property type="entry name" value="FLAVIN-CONTAINING MONOOXYGENASE"/>
    <property type="match status" value="1"/>
</dbReference>
<evidence type="ECO:0000313" key="8">
    <source>
        <dbReference type="Proteomes" id="UP000075714"/>
    </source>
</evidence>
<organism evidence="7 8">
    <name type="scientific">Gonium pectorale</name>
    <name type="common">Green alga</name>
    <dbReference type="NCBI Taxonomy" id="33097"/>
    <lineage>
        <taxon>Eukaryota</taxon>
        <taxon>Viridiplantae</taxon>
        <taxon>Chlorophyta</taxon>
        <taxon>core chlorophytes</taxon>
        <taxon>Chlorophyceae</taxon>
        <taxon>CS clade</taxon>
        <taxon>Chlamydomonadales</taxon>
        <taxon>Volvocaceae</taxon>
        <taxon>Gonium</taxon>
    </lineage>
</organism>
<evidence type="ECO:0000256" key="3">
    <source>
        <dbReference type="ARBA" id="ARBA00022827"/>
    </source>
</evidence>